<proteinExistence type="predicted"/>
<comment type="subcellular location">
    <subcellularLocation>
        <location evidence="1">Cell projection</location>
        <location evidence="1">Cilium</location>
    </subcellularLocation>
</comment>
<dbReference type="AlphaFoldDB" id="A0A9K3GQW5"/>
<evidence type="ECO:0000256" key="2">
    <source>
        <dbReference type="ARBA" id="ARBA00022614"/>
    </source>
</evidence>
<dbReference type="InterPro" id="IPR050576">
    <property type="entry name" value="Cilia_flagella_integrity"/>
</dbReference>
<protein>
    <submittedName>
        <fullName evidence="6">Uncharacterized protein</fullName>
    </submittedName>
</protein>
<dbReference type="PROSITE" id="PS51450">
    <property type="entry name" value="LRR"/>
    <property type="match status" value="1"/>
</dbReference>
<dbReference type="InterPro" id="IPR025875">
    <property type="entry name" value="Leu-rich_rpt_4"/>
</dbReference>
<keyword evidence="2" id="KW-0433">Leucine-rich repeat</keyword>
<dbReference type="PANTHER" id="PTHR45973:SF9">
    <property type="entry name" value="LEUCINE-RICH REPEAT-CONTAINING PROTEIN 46"/>
    <property type="match status" value="1"/>
</dbReference>
<evidence type="ECO:0000256" key="1">
    <source>
        <dbReference type="ARBA" id="ARBA00004138"/>
    </source>
</evidence>
<keyword evidence="5" id="KW-0966">Cell projection</keyword>
<feature type="non-terminal residue" evidence="6">
    <location>
        <position position="1"/>
    </location>
</feature>
<keyword evidence="7" id="KW-1185">Reference proteome</keyword>
<keyword evidence="3" id="KW-0677">Repeat</keyword>
<dbReference type="PANTHER" id="PTHR45973">
    <property type="entry name" value="PROTEIN PHOSPHATASE 1 REGULATORY SUBUNIT SDS22-RELATED"/>
    <property type="match status" value="1"/>
</dbReference>
<evidence type="ECO:0000313" key="6">
    <source>
        <dbReference type="EMBL" id="GIQ92699.1"/>
    </source>
</evidence>
<dbReference type="SUPFAM" id="SSF52058">
    <property type="entry name" value="L domain-like"/>
    <property type="match status" value="1"/>
</dbReference>
<dbReference type="Gene3D" id="3.80.10.10">
    <property type="entry name" value="Ribonuclease Inhibitor"/>
    <property type="match status" value="1"/>
</dbReference>
<dbReference type="InterPro" id="IPR032675">
    <property type="entry name" value="LRR_dom_sf"/>
</dbReference>
<feature type="non-terminal residue" evidence="6">
    <location>
        <position position="51"/>
    </location>
</feature>
<evidence type="ECO:0000256" key="3">
    <source>
        <dbReference type="ARBA" id="ARBA00022737"/>
    </source>
</evidence>
<evidence type="ECO:0000256" key="5">
    <source>
        <dbReference type="ARBA" id="ARBA00023273"/>
    </source>
</evidence>
<comment type="caution">
    <text evidence="6">The sequence shown here is derived from an EMBL/GenBank/DDBJ whole genome shotgun (WGS) entry which is preliminary data.</text>
</comment>
<evidence type="ECO:0000256" key="4">
    <source>
        <dbReference type="ARBA" id="ARBA00023069"/>
    </source>
</evidence>
<dbReference type="InterPro" id="IPR001611">
    <property type="entry name" value="Leu-rich_rpt"/>
</dbReference>
<organism evidence="6 7">
    <name type="scientific">Kipferlia bialata</name>
    <dbReference type="NCBI Taxonomy" id="797122"/>
    <lineage>
        <taxon>Eukaryota</taxon>
        <taxon>Metamonada</taxon>
        <taxon>Carpediemonas-like organisms</taxon>
        <taxon>Kipferlia</taxon>
    </lineage>
</organism>
<name>A0A9K3GQW5_9EUKA</name>
<keyword evidence="4" id="KW-0969">Cilium</keyword>
<evidence type="ECO:0000313" key="7">
    <source>
        <dbReference type="Proteomes" id="UP000265618"/>
    </source>
</evidence>
<dbReference type="EMBL" id="BDIP01010307">
    <property type="protein sequence ID" value="GIQ92699.1"/>
    <property type="molecule type" value="Genomic_DNA"/>
</dbReference>
<reference evidence="6 7" key="1">
    <citation type="journal article" date="2018" name="PLoS ONE">
        <title>The draft genome of Kipferlia bialata reveals reductive genome evolution in fornicate parasites.</title>
        <authorList>
            <person name="Tanifuji G."/>
            <person name="Takabayashi S."/>
            <person name="Kume K."/>
            <person name="Takagi M."/>
            <person name="Nakayama T."/>
            <person name="Kamikawa R."/>
            <person name="Inagaki Y."/>
            <person name="Hashimoto T."/>
        </authorList>
    </citation>
    <scope>NUCLEOTIDE SEQUENCE [LARGE SCALE GENOMIC DNA]</scope>
    <source>
        <strain evidence="6">NY0173</strain>
    </source>
</reference>
<dbReference type="Proteomes" id="UP000265618">
    <property type="component" value="Unassembled WGS sequence"/>
</dbReference>
<dbReference type="OrthoDB" id="266138at2759"/>
<sequence>AYPAIEGLEEFTGLKSLWLEGNGISDIENLSHLSQLTCLYLQENCIDHIGE</sequence>
<accession>A0A9K3GQW5</accession>
<dbReference type="SMART" id="SM00365">
    <property type="entry name" value="LRR_SD22"/>
    <property type="match status" value="1"/>
</dbReference>
<gene>
    <name evidence="6" type="ORF">KIPB_016621</name>
</gene>
<dbReference type="Pfam" id="PF12799">
    <property type="entry name" value="LRR_4"/>
    <property type="match status" value="1"/>
</dbReference>